<accession>A0AA36M1T4</accession>
<gene>
    <name evidence="2" type="ORF">CYNAS_LOCUS7413</name>
</gene>
<protein>
    <submittedName>
        <fullName evidence="2">Uncharacterized protein</fullName>
    </submittedName>
</protein>
<dbReference type="AlphaFoldDB" id="A0AA36M1T4"/>
<dbReference type="EMBL" id="CATQJL010000112">
    <property type="protein sequence ID" value="CAJ0595430.1"/>
    <property type="molecule type" value="Genomic_DNA"/>
</dbReference>
<dbReference type="PANTHER" id="PTHR36520:SF4">
    <property type="entry name" value="DUF3421 DOMAIN-CONTAINING PROTEIN"/>
    <property type="match status" value="1"/>
</dbReference>
<name>A0AA36M1T4_CYLNA</name>
<feature type="signal peptide" evidence="1">
    <location>
        <begin position="1"/>
        <end position="16"/>
    </location>
</feature>
<organism evidence="2 3">
    <name type="scientific">Cylicocyclus nassatus</name>
    <name type="common">Nematode worm</name>
    <dbReference type="NCBI Taxonomy" id="53992"/>
    <lineage>
        <taxon>Eukaryota</taxon>
        <taxon>Metazoa</taxon>
        <taxon>Ecdysozoa</taxon>
        <taxon>Nematoda</taxon>
        <taxon>Chromadorea</taxon>
        <taxon>Rhabditida</taxon>
        <taxon>Rhabditina</taxon>
        <taxon>Rhabditomorpha</taxon>
        <taxon>Strongyloidea</taxon>
        <taxon>Strongylidae</taxon>
        <taxon>Cylicocyclus</taxon>
    </lineage>
</organism>
<evidence type="ECO:0000313" key="3">
    <source>
        <dbReference type="Proteomes" id="UP001176961"/>
    </source>
</evidence>
<dbReference type="PANTHER" id="PTHR36520">
    <property type="entry name" value="PROTEIN CBG13000-RELATED"/>
    <property type="match status" value="1"/>
</dbReference>
<sequence>MLFFASLLTSIPGALCQETTDREPLVVPIRGPFAQFPALVTADKFPLFPFTEQFNTGMELNPANKVSLAGDVNIPVPGWGNWDMDGNLYAGHINIDIKTGYQTAPKNPLNIKPETLALLAQNPEFREARRKAKEVDVGRIPYGYEPSKCKPPYCNPFVHHTGVATEVEQGDDFFFVGGIDFPVPSGNAGGGVRFPLSGAFEYGTSPYSYAHGSAFNPVSPFDLKSLEDDELPEFNPKKDSKKKTKINKKEFHKRFYDKLPH</sequence>
<comment type="caution">
    <text evidence="2">The sequence shown here is derived from an EMBL/GenBank/DDBJ whole genome shotgun (WGS) entry which is preliminary data.</text>
</comment>
<dbReference type="Proteomes" id="UP001176961">
    <property type="component" value="Unassembled WGS sequence"/>
</dbReference>
<evidence type="ECO:0000313" key="2">
    <source>
        <dbReference type="EMBL" id="CAJ0595430.1"/>
    </source>
</evidence>
<keyword evidence="1" id="KW-0732">Signal</keyword>
<evidence type="ECO:0000256" key="1">
    <source>
        <dbReference type="SAM" id="SignalP"/>
    </source>
</evidence>
<proteinExistence type="predicted"/>
<reference evidence="2" key="1">
    <citation type="submission" date="2023-07" db="EMBL/GenBank/DDBJ databases">
        <authorList>
            <consortium name="CYATHOMIX"/>
        </authorList>
    </citation>
    <scope>NUCLEOTIDE SEQUENCE</scope>
    <source>
        <strain evidence="2">N/A</strain>
    </source>
</reference>
<feature type="chain" id="PRO_5041467555" evidence="1">
    <location>
        <begin position="17"/>
        <end position="261"/>
    </location>
</feature>
<keyword evidence="3" id="KW-1185">Reference proteome</keyword>